<evidence type="ECO:0000313" key="3">
    <source>
        <dbReference type="Proteomes" id="UP000277300"/>
    </source>
</evidence>
<sequence>AQWVALQNQEQAEEQRQEVQGQEVEMEGVEQGLEKEQEVEDQRQGSEQIEDQQVAQEPEQIEALSDDMLSNRSDHTTDGVKSTTRHDGSYGRQPKG</sequence>
<gene>
    <name evidence="2" type="ORF">BBP00_00009925</name>
</gene>
<name>A0A3F2RB76_9STRA</name>
<proteinExistence type="predicted"/>
<dbReference type="Proteomes" id="UP000277300">
    <property type="component" value="Unassembled WGS sequence"/>
</dbReference>
<feature type="compositionally biased region" description="Polar residues" evidence="1">
    <location>
        <begin position="45"/>
        <end position="55"/>
    </location>
</feature>
<feature type="region of interest" description="Disordered" evidence="1">
    <location>
        <begin position="1"/>
        <end position="96"/>
    </location>
</feature>
<accession>A0A3F2RB76</accession>
<evidence type="ECO:0000256" key="1">
    <source>
        <dbReference type="SAM" id="MobiDB-lite"/>
    </source>
</evidence>
<organism evidence="2 3">
    <name type="scientific">Phytophthora kernoviae</name>
    <dbReference type="NCBI Taxonomy" id="325452"/>
    <lineage>
        <taxon>Eukaryota</taxon>
        <taxon>Sar</taxon>
        <taxon>Stramenopiles</taxon>
        <taxon>Oomycota</taxon>
        <taxon>Peronosporomycetes</taxon>
        <taxon>Peronosporales</taxon>
        <taxon>Peronosporaceae</taxon>
        <taxon>Phytophthora</taxon>
    </lineage>
</organism>
<comment type="caution">
    <text evidence="2">The sequence shown here is derived from an EMBL/GenBank/DDBJ whole genome shotgun (WGS) entry which is preliminary data.</text>
</comment>
<feature type="compositionally biased region" description="Basic and acidic residues" evidence="1">
    <location>
        <begin position="72"/>
        <end position="89"/>
    </location>
</feature>
<dbReference type="AlphaFoldDB" id="A0A3F2RB76"/>
<feature type="non-terminal residue" evidence="2">
    <location>
        <position position="1"/>
    </location>
</feature>
<protein>
    <submittedName>
        <fullName evidence="2">Uncharacterized protein</fullName>
    </submittedName>
</protein>
<dbReference type="EMBL" id="MBDO02000989">
    <property type="protein sequence ID" value="RLN51222.1"/>
    <property type="molecule type" value="Genomic_DNA"/>
</dbReference>
<feature type="compositionally biased region" description="Basic and acidic residues" evidence="1">
    <location>
        <begin position="32"/>
        <end position="44"/>
    </location>
</feature>
<reference evidence="2 3" key="1">
    <citation type="submission" date="2018-07" db="EMBL/GenBank/DDBJ databases">
        <title>Genome sequencing of oomycete isolates from Chile give support for New Zealand origin for Phytophthora kernoviae and make available the first Nothophytophthora sp. genome.</title>
        <authorList>
            <person name="Studholme D.J."/>
            <person name="Sanfuentes E."/>
            <person name="Panda P."/>
            <person name="Hill R."/>
            <person name="Sambles C."/>
            <person name="Grant M."/>
            <person name="Williams N.M."/>
            <person name="Mcdougal R.L."/>
        </authorList>
    </citation>
    <scope>NUCLEOTIDE SEQUENCE [LARGE SCALE GENOMIC DNA]</scope>
    <source>
        <strain evidence="2">Chile6</strain>
    </source>
</reference>
<evidence type="ECO:0000313" key="2">
    <source>
        <dbReference type="EMBL" id="RLN51222.1"/>
    </source>
</evidence>